<reference evidence="1 2" key="1">
    <citation type="journal article" date="2021" name="Hortic Res">
        <title>Chromosome-scale assembly of the Dendrobium chrysotoxum genome enhances the understanding of orchid evolution.</title>
        <authorList>
            <person name="Zhang Y."/>
            <person name="Zhang G.Q."/>
            <person name="Zhang D."/>
            <person name="Liu X.D."/>
            <person name="Xu X.Y."/>
            <person name="Sun W.H."/>
            <person name="Yu X."/>
            <person name="Zhu X."/>
            <person name="Wang Z.W."/>
            <person name="Zhao X."/>
            <person name="Zhong W.Y."/>
            <person name="Chen H."/>
            <person name="Yin W.L."/>
            <person name="Huang T."/>
            <person name="Niu S.C."/>
            <person name="Liu Z.J."/>
        </authorList>
    </citation>
    <scope>NUCLEOTIDE SEQUENCE [LARGE SCALE GENOMIC DNA]</scope>
    <source>
        <strain evidence="1">Lindl</strain>
    </source>
</reference>
<evidence type="ECO:0000313" key="1">
    <source>
        <dbReference type="EMBL" id="KAH0454773.1"/>
    </source>
</evidence>
<dbReference type="Proteomes" id="UP000775213">
    <property type="component" value="Unassembled WGS sequence"/>
</dbReference>
<evidence type="ECO:0000313" key="2">
    <source>
        <dbReference type="Proteomes" id="UP000775213"/>
    </source>
</evidence>
<sequence>MQICGSPKELIRLLIELVDVHRRRRIFDTGFDFDVYIYLPVDDPILLPIRYMKMEVKKIKKPSIDEDAEAFAGRNP</sequence>
<keyword evidence="2" id="KW-1185">Reference proteome</keyword>
<organism evidence="1 2">
    <name type="scientific">Dendrobium chrysotoxum</name>
    <name type="common">Orchid</name>
    <dbReference type="NCBI Taxonomy" id="161865"/>
    <lineage>
        <taxon>Eukaryota</taxon>
        <taxon>Viridiplantae</taxon>
        <taxon>Streptophyta</taxon>
        <taxon>Embryophyta</taxon>
        <taxon>Tracheophyta</taxon>
        <taxon>Spermatophyta</taxon>
        <taxon>Magnoliopsida</taxon>
        <taxon>Liliopsida</taxon>
        <taxon>Asparagales</taxon>
        <taxon>Orchidaceae</taxon>
        <taxon>Epidendroideae</taxon>
        <taxon>Malaxideae</taxon>
        <taxon>Dendrobiinae</taxon>
        <taxon>Dendrobium</taxon>
    </lineage>
</organism>
<dbReference type="AlphaFoldDB" id="A0AAV7GH85"/>
<dbReference type="EMBL" id="JAGFBR010000015">
    <property type="protein sequence ID" value="KAH0454773.1"/>
    <property type="molecule type" value="Genomic_DNA"/>
</dbReference>
<proteinExistence type="predicted"/>
<protein>
    <submittedName>
        <fullName evidence="1">Uncharacterized protein</fullName>
    </submittedName>
</protein>
<comment type="caution">
    <text evidence="1">The sequence shown here is derived from an EMBL/GenBank/DDBJ whole genome shotgun (WGS) entry which is preliminary data.</text>
</comment>
<name>A0AAV7GH85_DENCH</name>
<gene>
    <name evidence="1" type="ORF">IEQ34_016697</name>
</gene>
<accession>A0AAV7GH85</accession>